<dbReference type="InterPro" id="IPR006626">
    <property type="entry name" value="PbH1"/>
</dbReference>
<keyword evidence="5" id="KW-1185">Reference proteome</keyword>
<organism evidence="4 5">
    <name type="scientific">Paenibacillus sedimenti</name>
    <dbReference type="NCBI Taxonomy" id="2770274"/>
    <lineage>
        <taxon>Bacteria</taxon>
        <taxon>Bacillati</taxon>
        <taxon>Bacillota</taxon>
        <taxon>Bacilli</taxon>
        <taxon>Bacillales</taxon>
        <taxon>Paenibacillaceae</taxon>
        <taxon>Paenibacillus</taxon>
    </lineage>
</organism>
<dbReference type="InterPro" id="IPR039448">
    <property type="entry name" value="Beta_helix"/>
</dbReference>
<evidence type="ECO:0000313" key="5">
    <source>
        <dbReference type="Proteomes" id="UP000650466"/>
    </source>
</evidence>
<proteinExistence type="predicted"/>
<accession>A0A926QKX2</accession>
<feature type="domain" description="Rhamnogalacturonase A/B/Epimerase-like pectate lyase" evidence="2">
    <location>
        <begin position="49"/>
        <end position="257"/>
    </location>
</feature>
<dbReference type="NCBIfam" id="TIGR03804">
    <property type="entry name" value="para_beta_helix"/>
    <property type="match status" value="2"/>
</dbReference>
<dbReference type="Pfam" id="PF13229">
    <property type="entry name" value="Beta_helix"/>
    <property type="match status" value="1"/>
</dbReference>
<feature type="domain" description="Right handed beta helix" evidence="3">
    <location>
        <begin position="291"/>
        <end position="432"/>
    </location>
</feature>
<keyword evidence="1" id="KW-0732">Signal</keyword>
<dbReference type="SMART" id="SM00710">
    <property type="entry name" value="PbH1"/>
    <property type="match status" value="8"/>
</dbReference>
<dbReference type="AlphaFoldDB" id="A0A926QKX2"/>
<dbReference type="Proteomes" id="UP000650466">
    <property type="component" value="Unassembled WGS sequence"/>
</dbReference>
<dbReference type="Gene3D" id="2.160.20.10">
    <property type="entry name" value="Single-stranded right-handed beta-helix, Pectin lyase-like"/>
    <property type="match status" value="1"/>
</dbReference>
<dbReference type="InterPro" id="IPR012334">
    <property type="entry name" value="Pectin_lyas_fold"/>
</dbReference>
<dbReference type="InterPro" id="IPR006311">
    <property type="entry name" value="TAT_signal"/>
</dbReference>
<dbReference type="Pfam" id="PF12708">
    <property type="entry name" value="Pect-lyase_RHGA_epim"/>
    <property type="match status" value="1"/>
</dbReference>
<feature type="chain" id="PRO_5039314052" evidence="1">
    <location>
        <begin position="30"/>
        <end position="439"/>
    </location>
</feature>
<dbReference type="RefSeq" id="WP_188176014.1">
    <property type="nucleotide sequence ID" value="NZ_JACVVD010000006.1"/>
</dbReference>
<evidence type="ECO:0000259" key="2">
    <source>
        <dbReference type="Pfam" id="PF12708"/>
    </source>
</evidence>
<dbReference type="InterPro" id="IPR024535">
    <property type="entry name" value="RHGA/B-epi-like_pectate_lyase"/>
</dbReference>
<reference evidence="4" key="1">
    <citation type="submission" date="2020-09" db="EMBL/GenBank/DDBJ databases">
        <title>Draft Genome Sequence of Paenibacillus sp. WST5.</title>
        <authorList>
            <person name="Bao Z."/>
        </authorList>
    </citation>
    <scope>NUCLEOTIDE SEQUENCE</scope>
    <source>
        <strain evidence="4">WST5</strain>
    </source>
</reference>
<evidence type="ECO:0000259" key="3">
    <source>
        <dbReference type="Pfam" id="PF13229"/>
    </source>
</evidence>
<comment type="caution">
    <text evidence="4">The sequence shown here is derived from an EMBL/GenBank/DDBJ whole genome shotgun (WGS) entry which is preliminary data.</text>
</comment>
<name>A0A926QKX2_9BACL</name>
<dbReference type="PROSITE" id="PS51318">
    <property type="entry name" value="TAT"/>
    <property type="match status" value="1"/>
</dbReference>
<dbReference type="EMBL" id="JACVVD010000006">
    <property type="protein sequence ID" value="MBD0382243.1"/>
    <property type="molecule type" value="Genomic_DNA"/>
</dbReference>
<feature type="signal peptide" evidence="1">
    <location>
        <begin position="1"/>
        <end position="29"/>
    </location>
</feature>
<protein>
    <submittedName>
        <fullName evidence="4">Right-handed parallel beta-helix repeat-containing protein</fullName>
    </submittedName>
</protein>
<dbReference type="PANTHER" id="PTHR36453">
    <property type="entry name" value="SECRETED PROTEIN-RELATED"/>
    <property type="match status" value="1"/>
</dbReference>
<dbReference type="InterPro" id="IPR022441">
    <property type="entry name" value="Para_beta_helix_rpt-2"/>
</dbReference>
<evidence type="ECO:0000313" key="4">
    <source>
        <dbReference type="EMBL" id="MBD0382243.1"/>
    </source>
</evidence>
<dbReference type="InterPro" id="IPR011050">
    <property type="entry name" value="Pectin_lyase_fold/virulence"/>
</dbReference>
<dbReference type="SUPFAM" id="SSF51126">
    <property type="entry name" value="Pectin lyase-like"/>
    <property type="match status" value="2"/>
</dbReference>
<evidence type="ECO:0000256" key="1">
    <source>
        <dbReference type="SAM" id="SignalP"/>
    </source>
</evidence>
<gene>
    <name evidence="4" type="ORF">ICC18_19180</name>
</gene>
<dbReference type="PANTHER" id="PTHR36453:SF1">
    <property type="entry name" value="RIGHT HANDED BETA HELIX DOMAIN-CONTAINING PROTEIN"/>
    <property type="match status" value="1"/>
</dbReference>
<sequence length="439" mass="46926">MSEISPASSSPISRRKLLSSLGAAGFALAAGGLLSDGTAQAAPSSSILFNVKDYGARGNGRFDEDDAPFIQSALDSASVSGGIVFIPAGVYYLRMPLRVNSNTTLMGSGSNSILRSAMNKFGIINLSAVNHVHIHHLSLQGQGTFGTSYVPRIESGISLIKASDIRITDCVFTMIDNGVTSMDSSRVIVESCTFDKIIGTLDYDTQGYGIWCSNASDHNIHQNQFSMLFQSCISLTTGSSNSVIARNRMQKCYQSGIELISLPTEAPCKNNTISDNILEGFVNTSGKSGYTHGIRIKGNCASNIISGNTLTDIDDFAIKCESKGDKEKERPRYNTFANNQIRDIRNTGIVLVNSYDNRISDNSVRDCKADGISLSSDGKEKGSSCNNNHIAGNSLVRCDKSPIRISDANCQDIVVYGNIGAGNGDKIIDKGKNTITSSL</sequence>